<dbReference type="PANTHER" id="PTHR35201:SF4">
    <property type="entry name" value="BETA-PINACENE SYNTHASE-RELATED"/>
    <property type="match status" value="1"/>
</dbReference>
<keyword evidence="3 4" id="KW-0460">Magnesium</keyword>
<dbReference type="EC" id="4.2.3.-" evidence="4"/>
<dbReference type="GO" id="GO:0008299">
    <property type="term" value="P:isoprenoid biosynthetic process"/>
    <property type="evidence" value="ECO:0007669"/>
    <property type="project" value="UniProtKB-ARBA"/>
</dbReference>
<dbReference type="SUPFAM" id="SSF48576">
    <property type="entry name" value="Terpenoid synthases"/>
    <property type="match status" value="1"/>
</dbReference>
<evidence type="ECO:0000313" key="6">
    <source>
        <dbReference type="Proteomes" id="UP000184063"/>
    </source>
</evidence>
<dbReference type="Pfam" id="PF19086">
    <property type="entry name" value="Terpene_syn_C_2"/>
    <property type="match status" value="1"/>
</dbReference>
<dbReference type="Proteomes" id="UP000184063">
    <property type="component" value="Unassembled WGS sequence"/>
</dbReference>
<dbReference type="SFLD" id="SFLDS00005">
    <property type="entry name" value="Isoprenoid_Synthase_Type_I"/>
    <property type="match status" value="1"/>
</dbReference>
<accession>A0A1M3T600</accession>
<dbReference type="OrthoDB" id="2861623at2759"/>
<organism evidence="5 6">
    <name type="scientific">Aspergillus luchuensis (strain CBS 106.47)</name>
    <dbReference type="NCBI Taxonomy" id="1137211"/>
    <lineage>
        <taxon>Eukaryota</taxon>
        <taxon>Fungi</taxon>
        <taxon>Dikarya</taxon>
        <taxon>Ascomycota</taxon>
        <taxon>Pezizomycotina</taxon>
        <taxon>Eurotiomycetes</taxon>
        <taxon>Eurotiomycetidae</taxon>
        <taxon>Eurotiales</taxon>
        <taxon>Aspergillaceae</taxon>
        <taxon>Aspergillus</taxon>
        <taxon>Aspergillus subgen. Circumdati</taxon>
    </lineage>
</organism>
<dbReference type="Gene3D" id="1.10.600.10">
    <property type="entry name" value="Farnesyl Diphosphate Synthase"/>
    <property type="match status" value="1"/>
</dbReference>
<reference evidence="6" key="1">
    <citation type="journal article" date="2017" name="Genome Biol.">
        <title>Comparative genomics reveals high biological diversity and specific adaptations in the industrially and medically important fungal genus Aspergillus.</title>
        <authorList>
            <person name="de Vries R.P."/>
            <person name="Riley R."/>
            <person name="Wiebenga A."/>
            <person name="Aguilar-Osorio G."/>
            <person name="Amillis S."/>
            <person name="Uchima C.A."/>
            <person name="Anderluh G."/>
            <person name="Asadollahi M."/>
            <person name="Askin M."/>
            <person name="Barry K."/>
            <person name="Battaglia E."/>
            <person name="Bayram O."/>
            <person name="Benocci T."/>
            <person name="Braus-Stromeyer S.A."/>
            <person name="Caldana C."/>
            <person name="Canovas D."/>
            <person name="Cerqueira G.C."/>
            <person name="Chen F."/>
            <person name="Chen W."/>
            <person name="Choi C."/>
            <person name="Clum A."/>
            <person name="Dos Santos R.A."/>
            <person name="Damasio A.R."/>
            <person name="Diallinas G."/>
            <person name="Emri T."/>
            <person name="Fekete E."/>
            <person name="Flipphi M."/>
            <person name="Freyberg S."/>
            <person name="Gallo A."/>
            <person name="Gournas C."/>
            <person name="Habgood R."/>
            <person name="Hainaut M."/>
            <person name="Harispe M.L."/>
            <person name="Henrissat B."/>
            <person name="Hilden K.S."/>
            <person name="Hope R."/>
            <person name="Hossain A."/>
            <person name="Karabika E."/>
            <person name="Karaffa L."/>
            <person name="Karanyi Z."/>
            <person name="Krasevec N."/>
            <person name="Kuo A."/>
            <person name="Kusch H."/>
            <person name="LaButti K."/>
            <person name="Lagendijk E.L."/>
            <person name="Lapidus A."/>
            <person name="Levasseur A."/>
            <person name="Lindquist E."/>
            <person name="Lipzen A."/>
            <person name="Logrieco A.F."/>
            <person name="MacCabe A."/>
            <person name="Maekelae M.R."/>
            <person name="Malavazi I."/>
            <person name="Melin P."/>
            <person name="Meyer V."/>
            <person name="Mielnichuk N."/>
            <person name="Miskei M."/>
            <person name="Molnar A.P."/>
            <person name="Mule G."/>
            <person name="Ngan C.Y."/>
            <person name="Orejas M."/>
            <person name="Orosz E."/>
            <person name="Ouedraogo J.P."/>
            <person name="Overkamp K.M."/>
            <person name="Park H.-S."/>
            <person name="Perrone G."/>
            <person name="Piumi F."/>
            <person name="Punt P.J."/>
            <person name="Ram A.F."/>
            <person name="Ramon A."/>
            <person name="Rauscher S."/>
            <person name="Record E."/>
            <person name="Riano-Pachon D.M."/>
            <person name="Robert V."/>
            <person name="Roehrig J."/>
            <person name="Ruller R."/>
            <person name="Salamov A."/>
            <person name="Salih N.S."/>
            <person name="Samson R.A."/>
            <person name="Sandor E."/>
            <person name="Sanguinetti M."/>
            <person name="Schuetze T."/>
            <person name="Sepcic K."/>
            <person name="Shelest E."/>
            <person name="Sherlock G."/>
            <person name="Sophianopoulou V."/>
            <person name="Squina F.M."/>
            <person name="Sun H."/>
            <person name="Susca A."/>
            <person name="Todd R.B."/>
            <person name="Tsang A."/>
            <person name="Unkles S.E."/>
            <person name="van de Wiele N."/>
            <person name="van Rossen-Uffink D."/>
            <person name="Oliveira J.V."/>
            <person name="Vesth T.C."/>
            <person name="Visser J."/>
            <person name="Yu J.-H."/>
            <person name="Zhou M."/>
            <person name="Andersen M.R."/>
            <person name="Archer D.B."/>
            <person name="Baker S.E."/>
            <person name="Benoit I."/>
            <person name="Brakhage A.A."/>
            <person name="Braus G.H."/>
            <person name="Fischer R."/>
            <person name="Frisvad J.C."/>
            <person name="Goldman G.H."/>
            <person name="Houbraken J."/>
            <person name="Oakley B."/>
            <person name="Pocsi I."/>
            <person name="Scazzocchio C."/>
            <person name="Seiboth B."/>
            <person name="vanKuyk P.A."/>
            <person name="Wortman J."/>
            <person name="Dyer P.S."/>
            <person name="Grigoriev I.V."/>
        </authorList>
    </citation>
    <scope>NUCLEOTIDE SEQUENCE [LARGE SCALE GENOMIC DNA]</scope>
    <source>
        <strain evidence="6">CBS 106.47</strain>
    </source>
</reference>
<dbReference type="GO" id="GO:0010333">
    <property type="term" value="F:terpene synthase activity"/>
    <property type="evidence" value="ECO:0007669"/>
    <property type="project" value="InterPro"/>
</dbReference>
<name>A0A1M3T600_ASPLC</name>
<evidence type="ECO:0000313" key="5">
    <source>
        <dbReference type="EMBL" id="OJZ82180.1"/>
    </source>
</evidence>
<evidence type="ECO:0000256" key="3">
    <source>
        <dbReference type="ARBA" id="ARBA00022842"/>
    </source>
</evidence>
<proteinExistence type="inferred from homology"/>
<comment type="cofactor">
    <cofactor evidence="1 4">
        <name>Mg(2+)</name>
        <dbReference type="ChEBI" id="CHEBI:18420"/>
    </cofactor>
</comment>
<evidence type="ECO:0000256" key="4">
    <source>
        <dbReference type="RuleBase" id="RU366034"/>
    </source>
</evidence>
<evidence type="ECO:0000256" key="2">
    <source>
        <dbReference type="ARBA" id="ARBA00006333"/>
    </source>
</evidence>
<gene>
    <name evidence="5" type="ORF">ASPFODRAFT_701161</name>
</gene>
<keyword evidence="4" id="KW-0479">Metal-binding</keyword>
<dbReference type="InterPro" id="IPR034686">
    <property type="entry name" value="Terpene_cyclase-like_2"/>
</dbReference>
<comment type="similarity">
    <text evidence="2 4">Belongs to the terpene synthase family.</text>
</comment>
<dbReference type="GO" id="GO:0046872">
    <property type="term" value="F:metal ion binding"/>
    <property type="evidence" value="ECO:0007669"/>
    <property type="project" value="UniProtKB-KW"/>
</dbReference>
<dbReference type="AlphaFoldDB" id="A0A1M3T600"/>
<dbReference type="VEuPathDB" id="FungiDB:ASPFODRAFT_701161"/>
<protein>
    <recommendedName>
        <fullName evidence="4">Terpene synthase</fullName>
        <ecNumber evidence="4">4.2.3.-</ecNumber>
    </recommendedName>
</protein>
<evidence type="ECO:0000256" key="1">
    <source>
        <dbReference type="ARBA" id="ARBA00001946"/>
    </source>
</evidence>
<dbReference type="EMBL" id="KV878248">
    <property type="protein sequence ID" value="OJZ82180.1"/>
    <property type="molecule type" value="Genomic_DNA"/>
</dbReference>
<dbReference type="InterPro" id="IPR008949">
    <property type="entry name" value="Isoprenoid_synthase_dom_sf"/>
</dbReference>
<keyword evidence="4" id="KW-0456">Lyase</keyword>
<dbReference type="SFLD" id="SFLDG01020">
    <property type="entry name" value="Terpene_Cyclase_Like_2"/>
    <property type="match status" value="1"/>
</dbReference>
<sequence>MDWDAGNVVEVKLPPLFVNFAARKAPINQHYQALREESEQWLIKTCKFDTNMASFVHKTDFGYFVAIVAPDAEEDELRIMFDWGNWVFPFDDAFDNGELKVDLDGVRRMMDELLTVMNNETTFRPADPLVVAFKSIWDRLSEVSASSMRTLQRFARSMQDYAESCIQQVIMQTRFQGSETLSVDEFIAMRRGSIATTPLFALFEYAYGLNIPDEVFECSSIKELERVSTEVTVIQNDIVSYRKEQVCAYNSNLIKIYLRDGFSVQAAFDEAGKLLATCYRDWYLALADLPSWGEDVDAQVQTYIEGLQNVVLANIHWSFRAERYWKSNAEIQKERTIEVRLT</sequence>
<dbReference type="PANTHER" id="PTHR35201">
    <property type="entry name" value="TERPENE SYNTHASE"/>
    <property type="match status" value="1"/>
</dbReference>